<keyword evidence="2" id="KW-1185">Reference proteome</keyword>
<name>A0ABW4PYW1_9MICO</name>
<sequence length="404" mass="42701">MECEPRLSRDEFDEVLVATGHGRHHEGELARSWSSVVPLRPAVLPVATMLSPSSVPAGSRAVVRGAALTFLDAALALTEGRGATFVPAPGRPGVLLHQRGPGEPATLLPTSRQGILLDAKPDPGTPAAEVDAAVIAGAAQRLEDLDRRDPLLAERLLAEITSAAALLLGGPEDHPKVQATLRSGAAPDARRGAEQALRRSVDVALGHRAPGAAWALGRAWSRLYPQVTAALRGSDMSSQQWAVLQRASRTLERFAFGPPLVTAQKLLAMIDSGAVDLSWLDAGVSPTPAGILPSSSEVDLVIDAVLAPPGLVTLLDPLPRQLLEERIVAVRPGRRGAMVDADGTALDVSGRRREHLALIGRPTEDDVIGHDTLNRHLHHEIENWAARVAATAAEEGPCDRGRPE</sequence>
<protein>
    <submittedName>
        <fullName evidence="1">Uncharacterized protein</fullName>
    </submittedName>
</protein>
<evidence type="ECO:0000313" key="1">
    <source>
        <dbReference type="EMBL" id="MFD1834636.1"/>
    </source>
</evidence>
<dbReference type="EMBL" id="JBHUFL010000002">
    <property type="protein sequence ID" value="MFD1834636.1"/>
    <property type="molecule type" value="Genomic_DNA"/>
</dbReference>
<dbReference type="RefSeq" id="WP_343903895.1">
    <property type="nucleotide sequence ID" value="NZ_BAAAIS010000002.1"/>
</dbReference>
<dbReference type="PANTHER" id="PTHR40254:SF1">
    <property type="entry name" value="BLR0577 PROTEIN"/>
    <property type="match status" value="1"/>
</dbReference>
<proteinExistence type="predicted"/>
<dbReference type="Proteomes" id="UP001597280">
    <property type="component" value="Unassembled WGS sequence"/>
</dbReference>
<reference evidence="2" key="1">
    <citation type="journal article" date="2019" name="Int. J. Syst. Evol. Microbiol.">
        <title>The Global Catalogue of Microorganisms (GCM) 10K type strain sequencing project: providing services to taxonomists for standard genome sequencing and annotation.</title>
        <authorList>
            <consortium name="The Broad Institute Genomics Platform"/>
            <consortium name="The Broad Institute Genome Sequencing Center for Infectious Disease"/>
            <person name="Wu L."/>
            <person name="Ma J."/>
        </authorList>
    </citation>
    <scope>NUCLEOTIDE SEQUENCE [LARGE SCALE GENOMIC DNA]</scope>
    <source>
        <strain evidence="2">JCM 11650</strain>
    </source>
</reference>
<dbReference type="InterPro" id="IPR052189">
    <property type="entry name" value="L-asp_N-monooxygenase_NS-form"/>
</dbReference>
<organism evidence="1 2">
    <name type="scientific">Brachybacterium rhamnosum</name>
    <dbReference type="NCBI Taxonomy" id="173361"/>
    <lineage>
        <taxon>Bacteria</taxon>
        <taxon>Bacillati</taxon>
        <taxon>Actinomycetota</taxon>
        <taxon>Actinomycetes</taxon>
        <taxon>Micrococcales</taxon>
        <taxon>Dermabacteraceae</taxon>
        <taxon>Brachybacterium</taxon>
    </lineage>
</organism>
<accession>A0ABW4PYW1</accession>
<comment type="caution">
    <text evidence="1">The sequence shown here is derived from an EMBL/GenBank/DDBJ whole genome shotgun (WGS) entry which is preliminary data.</text>
</comment>
<dbReference type="PANTHER" id="PTHR40254">
    <property type="entry name" value="BLR0577 PROTEIN"/>
    <property type="match status" value="1"/>
</dbReference>
<evidence type="ECO:0000313" key="2">
    <source>
        <dbReference type="Proteomes" id="UP001597280"/>
    </source>
</evidence>
<gene>
    <name evidence="1" type="ORF">ACFSDA_06045</name>
</gene>